<evidence type="ECO:0000313" key="2">
    <source>
        <dbReference type="EMBL" id="TCJ19111.1"/>
    </source>
</evidence>
<evidence type="ECO:0008006" key="4">
    <source>
        <dbReference type="Google" id="ProtNLM"/>
    </source>
</evidence>
<organism evidence="2 3">
    <name type="scientific">Flaviaesturariibacter flavus</name>
    <dbReference type="NCBI Taxonomy" id="2502780"/>
    <lineage>
        <taxon>Bacteria</taxon>
        <taxon>Pseudomonadati</taxon>
        <taxon>Bacteroidota</taxon>
        <taxon>Chitinophagia</taxon>
        <taxon>Chitinophagales</taxon>
        <taxon>Chitinophagaceae</taxon>
        <taxon>Flaviaestuariibacter</taxon>
    </lineage>
</organism>
<dbReference type="AlphaFoldDB" id="A0A4R1BNQ8"/>
<dbReference type="RefSeq" id="WP_131446112.1">
    <property type="nucleotide sequence ID" value="NZ_SJZI01000002.1"/>
</dbReference>
<sequence>MKKLFLLLLSAPLFAAAQDSTVACKLRTERDPYTKEVRLSTGALRIGNYQVTGEASAKEIDLFINLTGTGACFNDQSQVSVTYTGTRLKNSYKNGGTMNCDGFFHLIFRNTPETQYSLRKLVDQRIATLTFGTDKNATVITLTEDQKDIVQQAFRCLATEAKGLIPPQ</sequence>
<comment type="caution">
    <text evidence="2">The sequence shown here is derived from an EMBL/GenBank/DDBJ whole genome shotgun (WGS) entry which is preliminary data.</text>
</comment>
<feature type="chain" id="PRO_5020425110" description="Lipocalin-like domain-containing protein" evidence="1">
    <location>
        <begin position="18"/>
        <end position="168"/>
    </location>
</feature>
<gene>
    <name evidence="2" type="ORF">EPD60_01465</name>
</gene>
<feature type="signal peptide" evidence="1">
    <location>
        <begin position="1"/>
        <end position="17"/>
    </location>
</feature>
<evidence type="ECO:0000256" key="1">
    <source>
        <dbReference type="SAM" id="SignalP"/>
    </source>
</evidence>
<evidence type="ECO:0000313" key="3">
    <source>
        <dbReference type="Proteomes" id="UP000295334"/>
    </source>
</evidence>
<proteinExistence type="predicted"/>
<keyword evidence="3" id="KW-1185">Reference proteome</keyword>
<keyword evidence="1" id="KW-0732">Signal</keyword>
<dbReference type="Proteomes" id="UP000295334">
    <property type="component" value="Unassembled WGS sequence"/>
</dbReference>
<name>A0A4R1BNQ8_9BACT</name>
<protein>
    <recommendedName>
        <fullName evidence="4">Lipocalin-like domain-containing protein</fullName>
    </recommendedName>
</protein>
<reference evidence="2 3" key="1">
    <citation type="submission" date="2019-03" db="EMBL/GenBank/DDBJ databases">
        <authorList>
            <person name="Kim M.K.M."/>
        </authorList>
    </citation>
    <scope>NUCLEOTIDE SEQUENCE [LARGE SCALE GENOMIC DNA]</scope>
    <source>
        <strain evidence="2 3">17J68-12</strain>
    </source>
</reference>
<accession>A0A4R1BNQ8</accession>
<dbReference type="OrthoDB" id="671162at2"/>
<dbReference type="EMBL" id="SJZI01000002">
    <property type="protein sequence ID" value="TCJ19111.1"/>
    <property type="molecule type" value="Genomic_DNA"/>
</dbReference>